<dbReference type="PROSITE" id="PS50043">
    <property type="entry name" value="HTH_LUXR_2"/>
    <property type="match status" value="1"/>
</dbReference>
<sequence length="64" mass="7278">MKIAKRERGVMRLLIKGLTSKQIGQQLGCSNYIARDPISSTFKKLNVTSRVELTVIVIEMEKQK</sequence>
<keyword evidence="3" id="KW-1185">Reference proteome</keyword>
<dbReference type="Gene3D" id="1.10.10.10">
    <property type="entry name" value="Winged helix-like DNA-binding domain superfamily/Winged helix DNA-binding domain"/>
    <property type="match status" value="1"/>
</dbReference>
<evidence type="ECO:0000313" key="3">
    <source>
        <dbReference type="Proteomes" id="UP001631987"/>
    </source>
</evidence>
<feature type="domain" description="HTH luxR-type" evidence="1">
    <location>
        <begin position="1"/>
        <end position="61"/>
    </location>
</feature>
<dbReference type="Proteomes" id="UP001631987">
    <property type="component" value="Unassembled WGS sequence"/>
</dbReference>
<reference evidence="2 3" key="1">
    <citation type="submission" date="2024-12" db="EMBL/GenBank/DDBJ databases">
        <title>Pseudomonas species isolated from Lotus nodules promote plant growth.</title>
        <authorList>
            <person name="Yu Y.-H."/>
            <person name="Kurtenbach J."/>
            <person name="Crosbie D."/>
            <person name="Brachmann A."/>
            <person name="Marin M."/>
        </authorList>
    </citation>
    <scope>NUCLEOTIDE SEQUENCE [LARGE SCALE GENOMIC DNA]</scope>
    <source>
        <strain evidence="2 3">PLb12A</strain>
    </source>
</reference>
<dbReference type="Pfam" id="PF00196">
    <property type="entry name" value="GerE"/>
    <property type="match status" value="1"/>
</dbReference>
<gene>
    <name evidence="2" type="ORF">ACKKH4_13645</name>
</gene>
<organism evidence="2 3">
    <name type="scientific">Pseudomonas monachiensis</name>
    <dbReference type="NCBI Taxonomy" id="3060212"/>
    <lineage>
        <taxon>Bacteria</taxon>
        <taxon>Pseudomonadati</taxon>
        <taxon>Pseudomonadota</taxon>
        <taxon>Gammaproteobacteria</taxon>
        <taxon>Pseudomonadales</taxon>
        <taxon>Pseudomonadaceae</taxon>
        <taxon>Pseudomonas</taxon>
    </lineage>
</organism>
<evidence type="ECO:0000259" key="1">
    <source>
        <dbReference type="PROSITE" id="PS50043"/>
    </source>
</evidence>
<proteinExistence type="predicted"/>
<dbReference type="EMBL" id="JBJVNW010000006">
    <property type="protein sequence ID" value="MFM9518284.1"/>
    <property type="molecule type" value="Genomic_DNA"/>
</dbReference>
<dbReference type="InterPro" id="IPR000792">
    <property type="entry name" value="Tscrpt_reg_LuxR_C"/>
</dbReference>
<protein>
    <submittedName>
        <fullName evidence="2">LuxR C-terminal-related transcriptional regulator</fullName>
    </submittedName>
</protein>
<name>A0ABW9H858_9PSED</name>
<comment type="caution">
    <text evidence="2">The sequence shown here is derived from an EMBL/GenBank/DDBJ whole genome shotgun (WGS) entry which is preliminary data.</text>
</comment>
<dbReference type="InterPro" id="IPR036388">
    <property type="entry name" value="WH-like_DNA-bd_sf"/>
</dbReference>
<evidence type="ECO:0000313" key="2">
    <source>
        <dbReference type="EMBL" id="MFM9518284.1"/>
    </source>
</evidence>
<dbReference type="InterPro" id="IPR016032">
    <property type="entry name" value="Sig_transdc_resp-reg_C-effctor"/>
</dbReference>
<dbReference type="SUPFAM" id="SSF46894">
    <property type="entry name" value="C-terminal effector domain of the bipartite response regulators"/>
    <property type="match status" value="1"/>
</dbReference>
<dbReference type="RefSeq" id="WP_409078724.1">
    <property type="nucleotide sequence ID" value="NZ_CP178857.1"/>
</dbReference>
<dbReference type="SMART" id="SM00421">
    <property type="entry name" value="HTH_LUXR"/>
    <property type="match status" value="1"/>
</dbReference>
<accession>A0ABW9H858</accession>